<comment type="caution">
    <text evidence="1">The sequence shown here is derived from an EMBL/GenBank/DDBJ whole genome shotgun (WGS) entry which is preliminary data.</text>
</comment>
<gene>
    <name evidence="1" type="ORF">QE424_003405</name>
</gene>
<reference evidence="1" key="1">
    <citation type="submission" date="2023-07" db="EMBL/GenBank/DDBJ databases">
        <title>Functional and genomic diversity of the sorghum phyllosphere microbiome.</title>
        <authorList>
            <person name="Shade A."/>
        </authorList>
    </citation>
    <scope>NUCLEOTIDE SEQUENCE</scope>
    <source>
        <strain evidence="1">SORGH_AS_0457</strain>
    </source>
</reference>
<evidence type="ECO:0000313" key="2">
    <source>
        <dbReference type="Proteomes" id="UP001226084"/>
    </source>
</evidence>
<protein>
    <submittedName>
        <fullName evidence="1">Uncharacterized protein</fullName>
    </submittedName>
</protein>
<accession>A0AAP5ALA0</accession>
<dbReference type="Proteomes" id="UP001226084">
    <property type="component" value="Unassembled WGS sequence"/>
</dbReference>
<organism evidence="1 2">
    <name type="scientific">Stenotrophomonas rhizophila</name>
    <dbReference type="NCBI Taxonomy" id="216778"/>
    <lineage>
        <taxon>Bacteria</taxon>
        <taxon>Pseudomonadati</taxon>
        <taxon>Pseudomonadota</taxon>
        <taxon>Gammaproteobacteria</taxon>
        <taxon>Lysobacterales</taxon>
        <taxon>Lysobacteraceae</taxon>
        <taxon>Stenotrophomonas</taxon>
    </lineage>
</organism>
<evidence type="ECO:0000313" key="1">
    <source>
        <dbReference type="EMBL" id="MDQ1110246.1"/>
    </source>
</evidence>
<dbReference type="EMBL" id="JAUTAS010000001">
    <property type="protein sequence ID" value="MDQ1110246.1"/>
    <property type="molecule type" value="Genomic_DNA"/>
</dbReference>
<sequence length="227" mass="24394">MKGGGRREDQGLCACLAPAADALPRVMTPGGEDKKCTIGPRVRPTNGEDVWEHQINPWQHYGSSGTSSFRTRSAPCWGRVQRCRIKRARSLSAAAPGSSASPRPEVGGSTRLIVNRKTWKARSSRSSSNLPGISASGLHWRGLNPTSTAAFSWVAAMTGWGSLQKRYLPLVNVELHSGWKSMITMTKSPLLNLGASMILLFSGYAGSCSYTSHMGGANFEKVQIGDS</sequence>
<proteinExistence type="predicted"/>
<name>A0AAP5ALA0_9GAMM</name>
<dbReference type="AlphaFoldDB" id="A0AAP5ALA0"/>